<name>A0A9W7W7Q9_TRIRA</name>
<evidence type="ECO:0000313" key="2">
    <source>
        <dbReference type="Proteomes" id="UP001059041"/>
    </source>
</evidence>
<proteinExistence type="predicted"/>
<sequence length="85" mass="9669">MKRFTTEQALEVLLNSDSDQSCFDHFESERDDTAILRTLRGEIQGKGLLLSDVPERREVEHSNKAEVGHVKHINMVLLGTRHGLL</sequence>
<accession>A0A9W7W7Q9</accession>
<keyword evidence="2" id="KW-1185">Reference proteome</keyword>
<organism evidence="1 2">
    <name type="scientific">Triplophysa rosa</name>
    <name type="common">Cave loach</name>
    <dbReference type="NCBI Taxonomy" id="992332"/>
    <lineage>
        <taxon>Eukaryota</taxon>
        <taxon>Metazoa</taxon>
        <taxon>Chordata</taxon>
        <taxon>Craniata</taxon>
        <taxon>Vertebrata</taxon>
        <taxon>Euteleostomi</taxon>
        <taxon>Actinopterygii</taxon>
        <taxon>Neopterygii</taxon>
        <taxon>Teleostei</taxon>
        <taxon>Ostariophysi</taxon>
        <taxon>Cypriniformes</taxon>
        <taxon>Nemacheilidae</taxon>
        <taxon>Triplophysa</taxon>
    </lineage>
</organism>
<evidence type="ECO:0000313" key="1">
    <source>
        <dbReference type="EMBL" id="KAI7790021.1"/>
    </source>
</evidence>
<comment type="caution">
    <text evidence="1">The sequence shown here is derived from an EMBL/GenBank/DDBJ whole genome shotgun (WGS) entry which is preliminary data.</text>
</comment>
<dbReference type="AlphaFoldDB" id="A0A9W7W7Q9"/>
<reference evidence="1" key="1">
    <citation type="submission" date="2021-02" db="EMBL/GenBank/DDBJ databases">
        <title>Comparative genomics reveals that relaxation of natural selection precedes convergent phenotypic evolution of cavefish.</title>
        <authorList>
            <person name="Peng Z."/>
        </authorList>
    </citation>
    <scope>NUCLEOTIDE SEQUENCE</scope>
    <source>
        <tissue evidence="1">Muscle</tissue>
    </source>
</reference>
<dbReference type="Proteomes" id="UP001059041">
    <property type="component" value="Unassembled WGS sequence"/>
</dbReference>
<dbReference type="EMBL" id="JAFHDT010000268">
    <property type="protein sequence ID" value="KAI7790021.1"/>
    <property type="molecule type" value="Genomic_DNA"/>
</dbReference>
<gene>
    <name evidence="1" type="ORF">IRJ41_019691</name>
</gene>
<protein>
    <submittedName>
        <fullName evidence="1">Uncharacterized protein</fullName>
    </submittedName>
</protein>